<evidence type="ECO:0000256" key="8">
    <source>
        <dbReference type="RuleBase" id="RU000405"/>
    </source>
</evidence>
<dbReference type="FunFam" id="3.30.70.1230:FF:000007">
    <property type="entry name" value="Guanylate cyclase soluble subunit alpha-3"/>
    <property type="match status" value="1"/>
</dbReference>
<evidence type="ECO:0000313" key="12">
    <source>
        <dbReference type="Ensembl" id="ENSAPLP00020013159.1"/>
    </source>
</evidence>
<evidence type="ECO:0000256" key="5">
    <source>
        <dbReference type="ARBA" id="ARBA00023134"/>
    </source>
</evidence>
<evidence type="ECO:0000256" key="6">
    <source>
        <dbReference type="ARBA" id="ARBA00023239"/>
    </source>
</evidence>
<dbReference type="PROSITE" id="PS00452">
    <property type="entry name" value="GUANYLATE_CYCLASE_1"/>
    <property type="match status" value="1"/>
</dbReference>
<dbReference type="Proteomes" id="UP000694400">
    <property type="component" value="Chromosome 9"/>
</dbReference>
<evidence type="ECO:0000256" key="7">
    <source>
        <dbReference type="ARBA" id="ARBA00023293"/>
    </source>
</evidence>
<dbReference type="InterPro" id="IPR038158">
    <property type="entry name" value="H-NOX_domain_sf"/>
</dbReference>
<dbReference type="InterPro" id="IPR042463">
    <property type="entry name" value="HNOB_dom_associated_sf"/>
</dbReference>
<dbReference type="CDD" id="cd07302">
    <property type="entry name" value="CHD"/>
    <property type="match status" value="1"/>
</dbReference>
<dbReference type="GO" id="GO:0020037">
    <property type="term" value="F:heme binding"/>
    <property type="evidence" value="ECO:0007669"/>
    <property type="project" value="InterPro"/>
</dbReference>
<comment type="subcellular location">
    <subcellularLocation>
        <location evidence="1">Cytoplasm</location>
    </subcellularLocation>
</comment>
<evidence type="ECO:0000256" key="2">
    <source>
        <dbReference type="ARBA" id="ARBA00012202"/>
    </source>
</evidence>
<feature type="domain" description="Guanylate cyclase" evidence="11">
    <location>
        <begin position="521"/>
        <end position="649"/>
    </location>
</feature>
<dbReference type="InterPro" id="IPR011645">
    <property type="entry name" value="HNOB_dom_associated"/>
</dbReference>
<feature type="coiled-coil region" evidence="9">
    <location>
        <begin position="455"/>
        <end position="493"/>
    </location>
</feature>
<dbReference type="Gene3D" id="3.30.70.1230">
    <property type="entry name" value="Nucleotide cyclase"/>
    <property type="match status" value="1"/>
</dbReference>
<comment type="similarity">
    <text evidence="8">Belongs to the adenylyl cyclase class-4/guanylyl cyclase family.</text>
</comment>
<name>A0A8B9SZ77_ANAPL</name>
<organism evidence="12 13">
    <name type="scientific">Anas platyrhynchos</name>
    <name type="common">Mallard</name>
    <name type="synonym">Anas boschas</name>
    <dbReference type="NCBI Taxonomy" id="8839"/>
    <lineage>
        <taxon>Eukaryota</taxon>
        <taxon>Metazoa</taxon>
        <taxon>Chordata</taxon>
        <taxon>Craniata</taxon>
        <taxon>Vertebrata</taxon>
        <taxon>Euteleostomi</taxon>
        <taxon>Archelosauria</taxon>
        <taxon>Archosauria</taxon>
        <taxon>Dinosauria</taxon>
        <taxon>Saurischia</taxon>
        <taxon>Theropoda</taxon>
        <taxon>Coelurosauria</taxon>
        <taxon>Aves</taxon>
        <taxon>Neognathae</taxon>
        <taxon>Galloanserae</taxon>
        <taxon>Anseriformes</taxon>
        <taxon>Anatidae</taxon>
        <taxon>Anatinae</taxon>
        <taxon>Anas</taxon>
    </lineage>
</organism>
<proteinExistence type="inferred from homology"/>
<dbReference type="SUPFAM" id="SSF55073">
    <property type="entry name" value="Nucleotide cyclase"/>
    <property type="match status" value="1"/>
</dbReference>
<evidence type="ECO:0000259" key="11">
    <source>
        <dbReference type="PROSITE" id="PS50125"/>
    </source>
</evidence>
<sequence length="766" mass="87398">MDVMCKNKQTKTTTTLFLLLSGPGWGLTRNRRARLGCSLTVGVICAIFMRLPVQYGFINTCLKSLVVEKYGEEVWEKLRLQAGVQDTFLTFEVYKDEITMQLVDKACKVLGVPADMVLREFGEYFFEFCKRSGYDHMLRTLGGNLYEFIENLDALHSYLSLSYQEMNAPSFRVEKNEDGSMHLHYYSDRRGLYHIVPGIIGAAALDFFNIEISMEIVNQAEEEERTGKKEHIVFLVTQNPVLPYKERKKYSSSPPDLADSEKQSETQLNNEYTIRDRENLVCPVKKSHWKTIRGIITLGRGKLLRGFDPVYPKSLWIDTKTFCNGLPFHMVFDKELRVKQAGVSIQKIVPGLQTMGICLDQYFSIVHPEVPFTISSIQKFINSQFVFQTRREMMPESWKQRPMLELRGQMIWMESLQCMLYLCSPLLRTLHELEERQMHIADIAPHDVTRDLILLNQQRLAEMELSNQLERKKEELRILSKHLEEEKKKTEALLYAMLPQHVANQLKEGKRVEAGEFKECTILFSDVVTFTNICAQCEPIQIVLMLNTMYLQFDRLTTVHDVYKVETIGDAYMVVGGVPVPVSTHAERVANFALGMVIAAKGVENPVSGNPIQIRVGIHTGPVLAGVVGEKMPRYCLFGDTVNIASRMESHGVPSKIHLSSSTYQCLKYKNFEMTERGEIEVKGKGKMHTYFLVRNKAATENEIMGRPGKDTDSGHESVQSFQEGRTETTPSSHQTGRANSMSLSLLKETNVNTTHLNIPFCSFFS</sequence>
<feature type="region of interest" description="Disordered" evidence="10">
    <location>
        <begin position="702"/>
        <end position="739"/>
    </location>
</feature>
<dbReference type="Pfam" id="PF07700">
    <property type="entry name" value="HNOB"/>
    <property type="match status" value="1"/>
</dbReference>
<dbReference type="GO" id="GO:0019934">
    <property type="term" value="P:cGMP-mediated signaling"/>
    <property type="evidence" value="ECO:0007669"/>
    <property type="project" value="TreeGrafter"/>
</dbReference>
<evidence type="ECO:0000256" key="1">
    <source>
        <dbReference type="ARBA" id="ARBA00004496"/>
    </source>
</evidence>
<dbReference type="Ensembl" id="ENSAPLT00020014171.1">
    <property type="protein sequence ID" value="ENSAPLP00020013159.1"/>
    <property type="gene ID" value="ENSAPLG00020006843.1"/>
</dbReference>
<keyword evidence="5" id="KW-0342">GTP-binding</keyword>
<dbReference type="SUPFAM" id="SSF111126">
    <property type="entry name" value="Ligand-binding domain in the NO signalling and Golgi transport"/>
    <property type="match status" value="1"/>
</dbReference>
<dbReference type="Pfam" id="PF00211">
    <property type="entry name" value="Guanylate_cyc"/>
    <property type="match status" value="1"/>
</dbReference>
<dbReference type="Gene3D" id="3.30.450.260">
    <property type="entry name" value="Haem NO binding associated domain"/>
    <property type="match status" value="1"/>
</dbReference>
<evidence type="ECO:0000256" key="4">
    <source>
        <dbReference type="ARBA" id="ARBA00022741"/>
    </source>
</evidence>
<dbReference type="InterPro" id="IPR029787">
    <property type="entry name" value="Nucleotide_cyclase"/>
</dbReference>
<feature type="region of interest" description="Disordered" evidence="10">
    <location>
        <begin position="246"/>
        <end position="268"/>
    </location>
</feature>
<evidence type="ECO:0000256" key="10">
    <source>
        <dbReference type="SAM" id="MobiDB-lite"/>
    </source>
</evidence>
<evidence type="ECO:0000256" key="3">
    <source>
        <dbReference type="ARBA" id="ARBA00022490"/>
    </source>
</evidence>
<dbReference type="PANTHER" id="PTHR45655:SF15">
    <property type="entry name" value="GUANYLATE CYCLASE"/>
    <property type="match status" value="1"/>
</dbReference>
<keyword evidence="4" id="KW-0547">Nucleotide-binding</keyword>
<dbReference type="PANTHER" id="PTHR45655">
    <property type="entry name" value="GUANYLATE CYCLASE SOLUBLE SUBUNIT BETA-2"/>
    <property type="match status" value="1"/>
</dbReference>
<dbReference type="Pfam" id="PF07701">
    <property type="entry name" value="HNOBA"/>
    <property type="match status" value="1"/>
</dbReference>
<protein>
    <recommendedName>
        <fullName evidence="2">guanylate cyclase</fullName>
        <ecNumber evidence="2">4.6.1.2</ecNumber>
    </recommendedName>
</protein>
<dbReference type="Gene3D" id="3.90.1520.10">
    <property type="entry name" value="H-NOX domain"/>
    <property type="match status" value="1"/>
</dbReference>
<dbReference type="InterPro" id="IPR024096">
    <property type="entry name" value="NO_sig/Golgi_transp_ligand-bd"/>
</dbReference>
<feature type="compositionally biased region" description="Polar residues" evidence="10">
    <location>
        <begin position="717"/>
        <end position="739"/>
    </location>
</feature>
<accession>A0A8B9SZ77</accession>
<dbReference type="GO" id="GO:0070482">
    <property type="term" value="P:response to oxygen levels"/>
    <property type="evidence" value="ECO:0007669"/>
    <property type="project" value="TreeGrafter"/>
</dbReference>
<dbReference type="GO" id="GO:0005525">
    <property type="term" value="F:GTP binding"/>
    <property type="evidence" value="ECO:0007669"/>
    <property type="project" value="UniProtKB-KW"/>
</dbReference>
<dbReference type="Gene3D" id="6.10.250.780">
    <property type="match status" value="1"/>
</dbReference>
<keyword evidence="3" id="KW-0963">Cytoplasm</keyword>
<dbReference type="InterPro" id="IPR001054">
    <property type="entry name" value="A/G_cyclase"/>
</dbReference>
<dbReference type="AlphaFoldDB" id="A0A8B9SZ77"/>
<dbReference type="InterPro" id="IPR018297">
    <property type="entry name" value="A/G_cyclase_CS"/>
</dbReference>
<keyword evidence="9" id="KW-0175">Coiled coil</keyword>
<dbReference type="InterPro" id="IPR011644">
    <property type="entry name" value="Heme_NO-bd"/>
</dbReference>
<dbReference type="FunFam" id="3.90.1520.10:FF:000006">
    <property type="entry name" value="guanylate cyclase soluble subunit beta-2-like"/>
    <property type="match status" value="1"/>
</dbReference>
<dbReference type="FunFam" id="3.30.450.260:FF:000002">
    <property type="entry name" value="guanylate cyclase soluble subunit alpha-2"/>
    <property type="match status" value="1"/>
</dbReference>
<dbReference type="GO" id="GO:0004383">
    <property type="term" value="F:guanylate cyclase activity"/>
    <property type="evidence" value="ECO:0007669"/>
    <property type="project" value="UniProtKB-EC"/>
</dbReference>
<reference evidence="12" key="3">
    <citation type="submission" date="2025-09" db="UniProtKB">
        <authorList>
            <consortium name="Ensembl"/>
        </authorList>
    </citation>
    <scope>IDENTIFICATION</scope>
</reference>
<evidence type="ECO:0000313" key="13">
    <source>
        <dbReference type="Proteomes" id="UP000694400"/>
    </source>
</evidence>
<reference evidence="12" key="2">
    <citation type="submission" date="2025-08" db="UniProtKB">
        <authorList>
            <consortium name="Ensembl"/>
        </authorList>
    </citation>
    <scope>IDENTIFICATION</scope>
</reference>
<dbReference type="PROSITE" id="PS50125">
    <property type="entry name" value="GUANYLATE_CYCLASE_2"/>
    <property type="match status" value="1"/>
</dbReference>
<reference evidence="12" key="1">
    <citation type="submission" date="2019-08" db="EMBL/GenBank/DDBJ databases">
        <title>Three high-quality genomes provides insights into domestication of ducks.</title>
        <authorList>
            <person name="Hou Z.C."/>
            <person name="Zhu F."/>
            <person name="Yin Z.T."/>
            <person name="Zhang F."/>
        </authorList>
    </citation>
    <scope>NUCLEOTIDE SEQUENCE [LARGE SCALE GENOMIC DNA]</scope>
</reference>
<dbReference type="EC" id="4.6.1.2" evidence="2"/>
<keyword evidence="7" id="KW-0141">cGMP biosynthesis</keyword>
<dbReference type="SMART" id="SM00044">
    <property type="entry name" value="CYCc"/>
    <property type="match status" value="1"/>
</dbReference>
<evidence type="ECO:0000256" key="9">
    <source>
        <dbReference type="SAM" id="Coils"/>
    </source>
</evidence>
<keyword evidence="6 8" id="KW-0456">Lyase</keyword>
<dbReference type="GO" id="GO:0008074">
    <property type="term" value="C:guanylate cyclase complex, soluble"/>
    <property type="evidence" value="ECO:0007669"/>
    <property type="project" value="TreeGrafter"/>
</dbReference>